<evidence type="ECO:0000313" key="1">
    <source>
        <dbReference type="EMBL" id="KOO26713.1"/>
    </source>
</evidence>
<proteinExistence type="predicted"/>
<accession>A0A0M0JKC7</accession>
<dbReference type="Proteomes" id="UP000037460">
    <property type="component" value="Unassembled WGS sequence"/>
</dbReference>
<name>A0A0M0JKC7_9EUKA</name>
<comment type="caution">
    <text evidence="1">The sequence shown here is derived from an EMBL/GenBank/DDBJ whole genome shotgun (WGS) entry which is preliminary data.</text>
</comment>
<evidence type="ECO:0000313" key="2">
    <source>
        <dbReference type="Proteomes" id="UP000037460"/>
    </source>
</evidence>
<organism evidence="1 2">
    <name type="scientific">Chrysochromulina tobinii</name>
    <dbReference type="NCBI Taxonomy" id="1460289"/>
    <lineage>
        <taxon>Eukaryota</taxon>
        <taxon>Haptista</taxon>
        <taxon>Haptophyta</taxon>
        <taxon>Prymnesiophyceae</taxon>
        <taxon>Prymnesiales</taxon>
        <taxon>Chrysochromulinaceae</taxon>
        <taxon>Chrysochromulina</taxon>
    </lineage>
</organism>
<protein>
    <submittedName>
        <fullName evidence="1">Uncharacterized protein</fullName>
    </submittedName>
</protein>
<reference evidence="2" key="1">
    <citation type="journal article" date="2015" name="PLoS Genet.">
        <title>Genome Sequence and Transcriptome Analyses of Chrysochromulina tobin: Metabolic Tools for Enhanced Algal Fitness in the Prominent Order Prymnesiales (Haptophyceae).</title>
        <authorList>
            <person name="Hovde B.T."/>
            <person name="Deodato C.R."/>
            <person name="Hunsperger H.M."/>
            <person name="Ryken S.A."/>
            <person name="Yost W."/>
            <person name="Jha R.K."/>
            <person name="Patterson J."/>
            <person name="Monnat R.J. Jr."/>
            <person name="Barlow S.B."/>
            <person name="Starkenburg S.R."/>
            <person name="Cattolico R.A."/>
        </authorList>
    </citation>
    <scope>NUCLEOTIDE SEQUENCE</scope>
    <source>
        <strain evidence="2">CCMP291</strain>
    </source>
</reference>
<dbReference type="EMBL" id="JWZX01002815">
    <property type="protein sequence ID" value="KOO26713.1"/>
    <property type="molecule type" value="Genomic_DNA"/>
</dbReference>
<dbReference type="AlphaFoldDB" id="A0A0M0JKC7"/>
<gene>
    <name evidence="1" type="ORF">Ctob_008670</name>
</gene>
<sequence>MLTVNPVLEALAALGEMPSVLQHRFIVQARQGAGGAVALHALTLGFVGMPLPGGAPHQKCSPNVLIVDSPDLSAPAPAEDPLAYELSYSVRRAQHKNIDLEMPSALASPPSGLP</sequence>
<keyword evidence="2" id="KW-1185">Reference proteome</keyword>